<dbReference type="PANTHER" id="PTHR18966">
    <property type="entry name" value="IONOTROPIC GLUTAMATE RECEPTOR"/>
    <property type="match status" value="1"/>
</dbReference>
<keyword evidence="1" id="KW-0813">Transport</keyword>
<dbReference type="InterPro" id="IPR019594">
    <property type="entry name" value="Glu/Gly-bd"/>
</dbReference>
<protein>
    <submittedName>
        <fullName evidence="25">Glutamate receptor ionotropic, NMDA 2B</fullName>
    </submittedName>
</protein>
<feature type="transmembrane region" description="Helical" evidence="22">
    <location>
        <begin position="942"/>
        <end position="965"/>
    </location>
</feature>
<dbReference type="FunFam" id="3.40.190.10:FF:000007">
    <property type="entry name" value="Putative glutamate receptor ionotropic NMDA 2B"/>
    <property type="match status" value="1"/>
</dbReference>
<dbReference type="InterPro" id="IPR028082">
    <property type="entry name" value="Peripla_BP_I"/>
</dbReference>
<feature type="transmembrane region" description="Helical" evidence="22">
    <location>
        <begin position="745"/>
        <end position="766"/>
    </location>
</feature>
<keyword evidence="13" id="KW-0325">Glycoprotein</keyword>
<comment type="catalytic activity">
    <reaction evidence="19">
        <text>Na(+)(in) = Na(+)(out)</text>
        <dbReference type="Rhea" id="RHEA:34963"/>
        <dbReference type="ChEBI" id="CHEBI:29101"/>
    </reaction>
</comment>
<dbReference type="Pfam" id="PF10565">
    <property type="entry name" value="NMDAR2_C"/>
    <property type="match status" value="1"/>
</dbReference>
<feature type="region of interest" description="Disordered" evidence="21">
    <location>
        <begin position="1680"/>
        <end position="1705"/>
    </location>
</feature>
<dbReference type="Gene3D" id="3.40.50.2300">
    <property type="match status" value="3"/>
</dbReference>
<evidence type="ECO:0000256" key="13">
    <source>
        <dbReference type="ARBA" id="ARBA00023180"/>
    </source>
</evidence>
<evidence type="ECO:0000256" key="2">
    <source>
        <dbReference type="ARBA" id="ARBA00022475"/>
    </source>
</evidence>
<evidence type="ECO:0000256" key="15">
    <source>
        <dbReference type="ARBA" id="ARBA00023286"/>
    </source>
</evidence>
<evidence type="ECO:0000256" key="20">
    <source>
        <dbReference type="ARBA" id="ARBA00036634"/>
    </source>
</evidence>
<keyword evidence="7 22" id="KW-1133">Transmembrane helix</keyword>
<evidence type="ECO:0000256" key="14">
    <source>
        <dbReference type="ARBA" id="ARBA00023257"/>
    </source>
</evidence>
<feature type="region of interest" description="Disordered" evidence="21">
    <location>
        <begin position="14"/>
        <end position="40"/>
    </location>
</feature>
<evidence type="ECO:0000256" key="6">
    <source>
        <dbReference type="ARBA" id="ARBA00022842"/>
    </source>
</evidence>
<evidence type="ECO:0000256" key="17">
    <source>
        <dbReference type="ARBA" id="ARBA00034104"/>
    </source>
</evidence>
<dbReference type="SMART" id="SM00918">
    <property type="entry name" value="Lig_chan-Glu_bd"/>
    <property type="match status" value="1"/>
</dbReference>
<dbReference type="InterPro" id="IPR015683">
    <property type="entry name" value="Ionotropic_Glu_rcpt"/>
</dbReference>
<proteinExistence type="predicted"/>
<dbReference type="FunFam" id="3.40.190.10:FF:000038">
    <property type="entry name" value="Putative glutamate receptor ionotropic NMDA 2B"/>
    <property type="match status" value="1"/>
</dbReference>
<dbReference type="GO" id="GO:0045211">
    <property type="term" value="C:postsynaptic membrane"/>
    <property type="evidence" value="ECO:0007669"/>
    <property type="project" value="UniProtKB-SubCell"/>
</dbReference>
<reference evidence="26" key="2">
    <citation type="submission" date="2019-02" db="EMBL/GenBank/DDBJ databases">
        <title>Opniocepnalus argus Var Kimnra genome.</title>
        <authorList>
            <person name="Zhou C."/>
            <person name="Xiao S."/>
        </authorList>
    </citation>
    <scope>NUCLEOTIDE SEQUENCE [LARGE SCALE GENOMIC DNA]</scope>
</reference>
<evidence type="ECO:0000256" key="7">
    <source>
        <dbReference type="ARBA" id="ARBA00022989"/>
    </source>
</evidence>
<evidence type="ECO:0000256" key="9">
    <source>
        <dbReference type="ARBA" id="ARBA00023065"/>
    </source>
</evidence>
<feature type="region of interest" description="Disordered" evidence="21">
    <location>
        <begin position="1290"/>
        <end position="1325"/>
    </location>
</feature>
<feature type="compositionally biased region" description="Low complexity" evidence="21">
    <location>
        <begin position="1681"/>
        <end position="1690"/>
    </location>
</feature>
<feature type="region of interest" description="Disordered" evidence="21">
    <location>
        <begin position="1489"/>
        <end position="1508"/>
    </location>
</feature>
<evidence type="ECO:0000256" key="8">
    <source>
        <dbReference type="ARBA" id="ARBA00023018"/>
    </source>
</evidence>
<keyword evidence="14" id="KW-0628">Postsynaptic cell membrane</keyword>
<evidence type="ECO:0000259" key="24">
    <source>
        <dbReference type="SMART" id="SM00918"/>
    </source>
</evidence>
<dbReference type="CDD" id="cd13718">
    <property type="entry name" value="PBP2_iGluR_NMDA_Nr2"/>
    <property type="match status" value="1"/>
</dbReference>
<evidence type="ECO:0000256" key="1">
    <source>
        <dbReference type="ARBA" id="ARBA00022448"/>
    </source>
</evidence>
<keyword evidence="3 22" id="KW-0812">Transmembrane</keyword>
<dbReference type="InterPro" id="IPR018884">
    <property type="entry name" value="NMDAR2_C"/>
</dbReference>
<keyword evidence="16" id="KW-0407">Ion channel</keyword>
<feature type="region of interest" description="Disordered" evidence="21">
    <location>
        <begin position="1117"/>
        <end position="1141"/>
    </location>
</feature>
<comment type="catalytic activity">
    <reaction evidence="20">
        <text>Ca(2+)(in) = Ca(2+)(out)</text>
        <dbReference type="Rhea" id="RHEA:29671"/>
        <dbReference type="ChEBI" id="CHEBI:29108"/>
    </reaction>
</comment>
<dbReference type="SMART" id="SM00079">
    <property type="entry name" value="PBPe"/>
    <property type="match status" value="1"/>
</dbReference>
<feature type="compositionally biased region" description="Gly residues" evidence="21">
    <location>
        <begin position="72"/>
        <end position="90"/>
    </location>
</feature>
<keyword evidence="2" id="KW-1003">Cell membrane</keyword>
<dbReference type="InterPro" id="IPR001320">
    <property type="entry name" value="Iontro_rcpt_C"/>
</dbReference>
<dbReference type="CDD" id="cd06378">
    <property type="entry name" value="PBP1_iGluR_NMDA_NR2"/>
    <property type="match status" value="1"/>
</dbReference>
<keyword evidence="12 25" id="KW-0675">Receptor</keyword>
<evidence type="ECO:0000256" key="10">
    <source>
        <dbReference type="ARBA" id="ARBA00023136"/>
    </source>
</evidence>
<keyword evidence="6" id="KW-0460">Magnesium</keyword>
<dbReference type="Gene3D" id="3.40.190.10">
    <property type="entry name" value="Periplasmic binding protein-like II"/>
    <property type="match status" value="2"/>
</dbReference>
<evidence type="ECO:0000256" key="5">
    <source>
        <dbReference type="ARBA" id="ARBA00022837"/>
    </source>
</evidence>
<evidence type="ECO:0000256" key="16">
    <source>
        <dbReference type="ARBA" id="ARBA00023303"/>
    </source>
</evidence>
<feature type="region of interest" description="Disordered" evidence="21">
    <location>
        <begin position="1247"/>
        <end position="1277"/>
    </location>
</feature>
<dbReference type="GO" id="GO:0017146">
    <property type="term" value="C:NMDA selective glutamate receptor complex"/>
    <property type="evidence" value="ECO:0007669"/>
    <property type="project" value="UniProtKB-ARBA"/>
</dbReference>
<keyword evidence="4" id="KW-0732">Signal</keyword>
<organism evidence="25 26">
    <name type="scientific">Channa argus</name>
    <name type="common">Northern snakehead</name>
    <name type="synonym">Ophicephalus argus</name>
    <dbReference type="NCBI Taxonomy" id="215402"/>
    <lineage>
        <taxon>Eukaryota</taxon>
        <taxon>Metazoa</taxon>
        <taxon>Chordata</taxon>
        <taxon>Craniata</taxon>
        <taxon>Vertebrata</taxon>
        <taxon>Euteleostomi</taxon>
        <taxon>Actinopterygii</taxon>
        <taxon>Neopterygii</taxon>
        <taxon>Teleostei</taxon>
        <taxon>Neoteleostei</taxon>
        <taxon>Acanthomorphata</taxon>
        <taxon>Anabantaria</taxon>
        <taxon>Anabantiformes</taxon>
        <taxon>Channoidei</taxon>
        <taxon>Channidae</taxon>
        <taxon>Channa</taxon>
    </lineage>
</organism>
<evidence type="ECO:0000256" key="3">
    <source>
        <dbReference type="ARBA" id="ARBA00022692"/>
    </source>
</evidence>
<name>A0A6G1PC18_CHAAH</name>
<dbReference type="EMBL" id="CM015714">
    <property type="protein sequence ID" value="KAF3687578.1"/>
    <property type="molecule type" value="Genomic_DNA"/>
</dbReference>
<dbReference type="Pfam" id="PF00060">
    <property type="entry name" value="Lig_chan"/>
    <property type="match status" value="1"/>
</dbReference>
<keyword evidence="8" id="KW-0770">Synapse</keyword>
<evidence type="ECO:0000313" key="26">
    <source>
        <dbReference type="Proteomes" id="UP000503349"/>
    </source>
</evidence>
<comment type="catalytic activity">
    <reaction evidence="18">
        <text>K(+)(in) = K(+)(out)</text>
        <dbReference type="Rhea" id="RHEA:29463"/>
        <dbReference type="ChEBI" id="CHEBI:29103"/>
    </reaction>
</comment>
<accession>A0A6G1PC18</accession>
<sequence length="1785" mass="194051">MLVSLYPSPSLFQDKRFISPSPSPHHSPPPPGQASHRPYPQPRLTLPFLSLSFSLLLLSILLVPVCESRRGGGPGTGPGGAPGGHGGQRGGSTQRGVVIPPQYSPGSPALPPVNPKLINSLSIAVILVGNSSEVALGAGPEKEDFLHIPYPPKVEVVTMNETDPKSIINQICAQMTRNSLQGVVFGDDTDQEAIAQILDFISAQTHIPILGIRGGSAMVMAAKRWRMRSNTGSDGDSWRVAPIPETDTFTSVVFIYGESDTQANEGKKKMNNVKCELNQEQVSRVHDDHSMFFQFGPSFEQQASVMLNIMEEYDWYIFSIVTTYYPGHQDFVNKVRSTIENSFVGWELEEVLLLDMSVDDGDSKIQNQMKKLQSPVILLYCTKEEATTIFEVAHSVGLTGYGFTWIVPSLVAGDADHVPSVFPTGLISVSYDEWDYNIEARVRDAVAVIATATSTMMLDRGPHTLVKSSCLGTLDKKSSNTGHSKEILRYLMNVTFEGRNLSFSEKGHQMFPKLVIILLDKDRQWDRVGKWERGSLTMRYHVWPRFELYSGAEERKDHLSIVTLEEAPFVIVEDVDPLSGTCMRNTVPCRKQLKLSNQTGDSGIYIKRCCKGFCIDILKKIAKTVKFTYDLYLVTNGKHGKKVNGTWNGMVGEVVLKNAHMAVGSLTINEERSEVIDFSVPFIETGISVMVSRSNGTVSPSAFLEPGGPSFTIGKAIWLLWGLVFNNSVPVQNPKGTTSKIMVSVWAFFAVIFLASYTANLAAFMIQEEYVDQVSGLSDKKFQKPNEFSPPFRFGTVPNGSTERNIRNNYRDMHTYMTSFHQKNVDEALYSLKTGKLDAFIYDAAVLNYMAGRDEGCKLVTIGSGKVFASTGYGIAIQKDSGWKRAVDLAILMLFGDDTGSGGKRGTGEMEELEALWLTGICHNEKNEVMSSQLDVDNMAGVFYMLGAAMVLSLITFICEHLFYWQLRFCFMGVCSGKPGVTFSISRGIYSCIHGVQIEENKSTIDSPSATMKKNMNNTHSNILRLLRTAKDMTAVPGINGSPHAALEYSHSSRESAIYDIQEHRRSLVGHPVDCKSAPPYLPEDNMFSDYISEVERTFGNLPLKDSNLYQDHYRHHHPALGMSGPPPNRPRSLGSASSLEGGTFDCDSLGGGVAPIFTTQPRPSMTHRNTSKFDLIAGHTPADSNQGGFKGSNVYGRFSFKGGASSTGLIGGHERYCGGGGAGSGGDDGNIRSDVSDISTHTVTYGNLEGNTKRRKQYRDSLKKRPASAKCRREQDEIELSGFRRRPHHHTVHHHFPHGPLAHRTVSPPLERKRGGGGNSSPYLFHKDKENLRDFYVDQFRSKEGKAKWEQEGGSGGSGVGGGSGGGICKSLVPVEDFLKGKGKKPECKGGMGSVSAGQQAHTCWEKGVSGLGGGGIAGGDWECRNCHSVCHHSGSVGGNTCPASGVGGSSSRPSSATCKRCDSCKIQPSNLYNISEDNNMVFTGGKSSIGPDQTQTQAQRRKLGPGGRVLRRQHSYDTFVDLQREGAGRMGGVGSGIGGQYPQPRSVSLKDKDRFMEGPSPYAHMFERYAGEWESPMFEGIGGDRVKGGSSFSLFRGGEGGLHRRSVGERDLRDRDRAMMGGGGCGGGGGGGGSRGAGTYSLSKSLYPDKVNQNPFIPTFGDDQCLLHGAKPYYIKKPQTQQQQQQQQVLNNSRGGGDFHSSMGATSYLPASVTAGVMSNVAPRFPKELCLGGVGGPMGNTHGANKLMAGGRDTLGLGQAQRPFNGASNGHVYEKLSSIESDV</sequence>
<evidence type="ECO:0000256" key="21">
    <source>
        <dbReference type="SAM" id="MobiDB-lite"/>
    </source>
</evidence>
<evidence type="ECO:0000256" key="18">
    <source>
        <dbReference type="ARBA" id="ARBA00034430"/>
    </source>
</evidence>
<keyword evidence="11" id="KW-1015">Disulfide bond</keyword>
<dbReference type="Pfam" id="PF10613">
    <property type="entry name" value="Lig_chan-Glu_bd"/>
    <property type="match status" value="1"/>
</dbReference>
<keyword evidence="10 22" id="KW-0472">Membrane</keyword>
<evidence type="ECO:0000256" key="11">
    <source>
        <dbReference type="ARBA" id="ARBA00023157"/>
    </source>
</evidence>
<evidence type="ECO:0000256" key="4">
    <source>
        <dbReference type="ARBA" id="ARBA00022729"/>
    </source>
</evidence>
<evidence type="ECO:0000256" key="12">
    <source>
        <dbReference type="ARBA" id="ARBA00023170"/>
    </source>
</evidence>
<keyword evidence="9" id="KW-0406">Ion transport</keyword>
<feature type="compositionally biased region" description="Pro residues" evidence="21">
    <location>
        <begin position="21"/>
        <end position="32"/>
    </location>
</feature>
<feature type="domain" description="Ionotropic glutamate receptor C-terminal" evidence="23">
    <location>
        <begin position="584"/>
        <end position="920"/>
    </location>
</feature>
<feature type="domain" description="Ionotropic glutamate receptor L-glutamate and glycine-binding" evidence="24">
    <location>
        <begin position="602"/>
        <end position="656"/>
    </location>
</feature>
<evidence type="ECO:0000256" key="22">
    <source>
        <dbReference type="SAM" id="Phobius"/>
    </source>
</evidence>
<dbReference type="SUPFAM" id="SSF53850">
    <property type="entry name" value="Periplasmic binding protein-like II"/>
    <property type="match status" value="1"/>
</dbReference>
<keyword evidence="5" id="KW-0106">Calcium</keyword>
<gene>
    <name evidence="25" type="ORF">EXN66_Car003250</name>
</gene>
<feature type="region of interest" description="Disordered" evidence="21">
    <location>
        <begin position="72"/>
        <end position="104"/>
    </location>
</feature>
<dbReference type="GO" id="GO:0004972">
    <property type="term" value="F:NMDA glutamate receptor activity"/>
    <property type="evidence" value="ECO:0007669"/>
    <property type="project" value="UniProtKB-ARBA"/>
</dbReference>
<keyword evidence="26" id="KW-1185">Reference proteome</keyword>
<evidence type="ECO:0000313" key="25">
    <source>
        <dbReference type="EMBL" id="KAF3687578.1"/>
    </source>
</evidence>
<dbReference type="Proteomes" id="UP000503349">
    <property type="component" value="Chromosome 3"/>
</dbReference>
<dbReference type="SUPFAM" id="SSF53822">
    <property type="entry name" value="Periplasmic binding protein-like I"/>
    <property type="match status" value="1"/>
</dbReference>
<dbReference type="FunFam" id="3.40.50.2300:FF:000020">
    <property type="entry name" value="Glutamate receptor ionotropic, NMDA 2B, putative"/>
    <property type="match status" value="1"/>
</dbReference>
<evidence type="ECO:0000259" key="23">
    <source>
        <dbReference type="SMART" id="SM00079"/>
    </source>
</evidence>
<dbReference type="InterPro" id="IPR001828">
    <property type="entry name" value="ANF_lig-bd_rcpt"/>
</dbReference>
<reference evidence="25 26" key="1">
    <citation type="submission" date="2019-02" db="EMBL/GenBank/DDBJ databases">
        <title>Opniocepnalus argus genome.</title>
        <authorList>
            <person name="Zhou C."/>
            <person name="Xiao S."/>
        </authorList>
    </citation>
    <scope>NUCLEOTIDE SEQUENCE [LARGE SCALE GENOMIC DNA]</scope>
    <source>
        <strain evidence="25">OARG1902GOOAL</strain>
        <tissue evidence="25">Muscle</tissue>
    </source>
</reference>
<keyword evidence="15" id="KW-1071">Ligand-gated ion channel</keyword>
<evidence type="ECO:0000256" key="19">
    <source>
        <dbReference type="ARBA" id="ARBA00036239"/>
    </source>
</evidence>
<comment type="subcellular location">
    <subcellularLocation>
        <location evidence="17">Postsynaptic cell membrane</location>
        <topology evidence="17">Multi-pass membrane protein</topology>
    </subcellularLocation>
</comment>
<dbReference type="Pfam" id="PF01094">
    <property type="entry name" value="ANF_receptor"/>
    <property type="match status" value="1"/>
</dbReference>